<evidence type="ECO:0000256" key="2">
    <source>
        <dbReference type="SAM" id="Phobius"/>
    </source>
</evidence>
<feature type="signal peptide" evidence="3">
    <location>
        <begin position="1"/>
        <end position="25"/>
    </location>
</feature>
<feature type="compositionally biased region" description="Polar residues" evidence="1">
    <location>
        <begin position="439"/>
        <end position="464"/>
    </location>
</feature>
<evidence type="ECO:0000313" key="5">
    <source>
        <dbReference type="Proteomes" id="UP000265515"/>
    </source>
</evidence>
<reference evidence="4 5" key="1">
    <citation type="journal article" date="2018" name="Cell">
        <title>The Chara Genome: Secondary Complexity and Implications for Plant Terrestrialization.</title>
        <authorList>
            <person name="Nishiyama T."/>
            <person name="Sakayama H."/>
            <person name="Vries J.D."/>
            <person name="Buschmann H."/>
            <person name="Saint-Marcoux D."/>
            <person name="Ullrich K.K."/>
            <person name="Haas F.B."/>
            <person name="Vanderstraeten L."/>
            <person name="Becker D."/>
            <person name="Lang D."/>
            <person name="Vosolsobe S."/>
            <person name="Rombauts S."/>
            <person name="Wilhelmsson P.K.I."/>
            <person name="Janitza P."/>
            <person name="Kern R."/>
            <person name="Heyl A."/>
            <person name="Rumpler F."/>
            <person name="Villalobos L.I.A.C."/>
            <person name="Clay J.M."/>
            <person name="Skokan R."/>
            <person name="Toyoda A."/>
            <person name="Suzuki Y."/>
            <person name="Kagoshima H."/>
            <person name="Schijlen E."/>
            <person name="Tajeshwar N."/>
            <person name="Catarino B."/>
            <person name="Hetherington A.J."/>
            <person name="Saltykova A."/>
            <person name="Bonnot C."/>
            <person name="Breuninger H."/>
            <person name="Symeonidi A."/>
            <person name="Radhakrishnan G.V."/>
            <person name="Van Nieuwerburgh F."/>
            <person name="Deforce D."/>
            <person name="Chang C."/>
            <person name="Karol K.G."/>
            <person name="Hedrich R."/>
            <person name="Ulvskov P."/>
            <person name="Glockner G."/>
            <person name="Delwiche C.F."/>
            <person name="Petrasek J."/>
            <person name="Van de Peer Y."/>
            <person name="Friml J."/>
            <person name="Beilby M."/>
            <person name="Dolan L."/>
            <person name="Kohara Y."/>
            <person name="Sugano S."/>
            <person name="Fujiyama A."/>
            <person name="Delaux P.-M."/>
            <person name="Quint M."/>
            <person name="TheiBen G."/>
            <person name="Hagemann M."/>
            <person name="Harholt J."/>
            <person name="Dunand C."/>
            <person name="Zachgo S."/>
            <person name="Langdale J."/>
            <person name="Maumus F."/>
            <person name="Straeten D.V.D."/>
            <person name="Gould S.B."/>
            <person name="Rensing S.A."/>
        </authorList>
    </citation>
    <scope>NUCLEOTIDE SEQUENCE [LARGE SCALE GENOMIC DNA]</scope>
    <source>
        <strain evidence="4 5">S276</strain>
    </source>
</reference>
<dbReference type="Proteomes" id="UP000265515">
    <property type="component" value="Unassembled WGS sequence"/>
</dbReference>
<sequence>MTRLTVTVMTMMMMTMMVIPIRVLAVVGADGSLTTERGRESDHRVVLIATNPAYSSSGTVNCFIWVGDVVFTSERGVFFYVHHDSCWGTTSRAYVRGGRSLRKGDLRGIALSGVAQANSSVVTLQWSFASLNGTAASAAASQGKGLYAHFWGFDLSRSEGHLVAPVDWGLGFVNTVDGFRTTFPIADFGCCFGAFNPNRTILYVGNRGCLEYSVMDGESPESFFDNFRALACPTDTNASSLSFGHRSFLQDGSYLYASDDANAKILGFNLVSGSIDRVTGTAIGDLINHKNNGLRAIPSDHLAIYNLRELVVTQDGCNLFFVGDGGTEIMRVGFTKPRGEVTSVERVASCIVPGGCVIGTLALDNDDSHLYVSIQTGELFELQINKSGLHRCIDALSAPEASPSPSSSERSTGVTPSPSSSEPSTESSPSPSSPEPLTDGSQETHPSPAMGSSSSPLHNGSNTRVGPRSSDALSTSAPPANVQMPPRRGVSVSVVAGVVVAICLISLTLGGAAVLLYSRTRKSAAAASGDTSARAFALERPVAKSSALELPAAQSSALERRI</sequence>
<feature type="compositionally biased region" description="Low complexity" evidence="1">
    <location>
        <begin position="397"/>
        <end position="430"/>
    </location>
</feature>
<evidence type="ECO:0000256" key="3">
    <source>
        <dbReference type="SAM" id="SignalP"/>
    </source>
</evidence>
<feature type="region of interest" description="Disordered" evidence="1">
    <location>
        <begin position="397"/>
        <end position="486"/>
    </location>
</feature>
<gene>
    <name evidence="4" type="ORF">CBR_g78823</name>
</gene>
<comment type="caution">
    <text evidence="4">The sequence shown here is derived from an EMBL/GenBank/DDBJ whole genome shotgun (WGS) entry which is preliminary data.</text>
</comment>
<keyword evidence="2" id="KW-1133">Transmembrane helix</keyword>
<protein>
    <submittedName>
        <fullName evidence="4">Uncharacterized protein</fullName>
    </submittedName>
</protein>
<feature type="chain" id="PRO_5017294202" evidence="3">
    <location>
        <begin position="26"/>
        <end position="562"/>
    </location>
</feature>
<dbReference type="EMBL" id="BFEA01000082">
    <property type="protein sequence ID" value="GBG67042.1"/>
    <property type="molecule type" value="Genomic_DNA"/>
</dbReference>
<dbReference type="Gramene" id="GBG67042">
    <property type="protein sequence ID" value="GBG67042"/>
    <property type="gene ID" value="CBR_g78823"/>
</dbReference>
<organism evidence="4 5">
    <name type="scientific">Chara braunii</name>
    <name type="common">Braun's stonewort</name>
    <dbReference type="NCBI Taxonomy" id="69332"/>
    <lineage>
        <taxon>Eukaryota</taxon>
        <taxon>Viridiplantae</taxon>
        <taxon>Streptophyta</taxon>
        <taxon>Charophyceae</taxon>
        <taxon>Charales</taxon>
        <taxon>Characeae</taxon>
        <taxon>Chara</taxon>
    </lineage>
</organism>
<keyword evidence="5" id="KW-1185">Reference proteome</keyword>
<dbReference type="SUPFAM" id="SSF50969">
    <property type="entry name" value="YVTN repeat-like/Quinoprotein amine dehydrogenase"/>
    <property type="match status" value="1"/>
</dbReference>
<keyword evidence="2" id="KW-0472">Membrane</keyword>
<keyword evidence="3" id="KW-0732">Signal</keyword>
<keyword evidence="2" id="KW-0812">Transmembrane</keyword>
<accession>A0A388KAF1</accession>
<evidence type="ECO:0000313" key="4">
    <source>
        <dbReference type="EMBL" id="GBG67042.1"/>
    </source>
</evidence>
<proteinExistence type="predicted"/>
<evidence type="ECO:0000256" key="1">
    <source>
        <dbReference type="SAM" id="MobiDB-lite"/>
    </source>
</evidence>
<feature type="transmembrane region" description="Helical" evidence="2">
    <location>
        <begin position="494"/>
        <end position="517"/>
    </location>
</feature>
<dbReference type="InterPro" id="IPR011044">
    <property type="entry name" value="Quino_amine_DH_bsu"/>
</dbReference>
<name>A0A388KAF1_CHABU</name>
<dbReference type="AlphaFoldDB" id="A0A388KAF1"/>